<proteinExistence type="predicted"/>
<reference evidence="4" key="1">
    <citation type="journal article" date="2019" name="Int. J. Syst. Evol. Microbiol.">
        <title>The Global Catalogue of Microorganisms (GCM) 10K type strain sequencing project: providing services to taxonomists for standard genome sequencing and annotation.</title>
        <authorList>
            <consortium name="The Broad Institute Genomics Platform"/>
            <consortium name="The Broad Institute Genome Sequencing Center for Infectious Disease"/>
            <person name="Wu L."/>
            <person name="Ma J."/>
        </authorList>
    </citation>
    <scope>NUCLEOTIDE SEQUENCE [LARGE SCALE GENOMIC DNA]</scope>
    <source>
        <strain evidence="4">CCUG 60529</strain>
    </source>
</reference>
<dbReference type="PROSITE" id="PS01124">
    <property type="entry name" value="HTH_ARAC_FAMILY_2"/>
    <property type="match status" value="1"/>
</dbReference>
<keyword evidence="1" id="KW-0472">Membrane</keyword>
<comment type="caution">
    <text evidence="3">The sequence shown here is derived from an EMBL/GenBank/DDBJ whole genome shotgun (WGS) entry which is preliminary data.</text>
</comment>
<feature type="transmembrane region" description="Helical" evidence="1">
    <location>
        <begin position="399"/>
        <end position="418"/>
    </location>
</feature>
<gene>
    <name evidence="3" type="ORF">ACFQ0I_16615</name>
</gene>
<name>A0ABW3BY20_9FLAO</name>
<evidence type="ECO:0000259" key="2">
    <source>
        <dbReference type="PROSITE" id="PS01124"/>
    </source>
</evidence>
<protein>
    <submittedName>
        <fullName evidence="3">Helix-turn-helix domain-containing protein</fullName>
    </submittedName>
</protein>
<dbReference type="InterPro" id="IPR011990">
    <property type="entry name" value="TPR-like_helical_dom_sf"/>
</dbReference>
<keyword evidence="4" id="KW-1185">Reference proteome</keyword>
<dbReference type="Gene3D" id="1.10.10.60">
    <property type="entry name" value="Homeodomain-like"/>
    <property type="match status" value="2"/>
</dbReference>
<sequence>MIKYYSINFFIPLRLLKTLFSLLFLLFTLHGISQNNVSSVNPDLLKSKSFEELKNLCNQSLVNADFEKLSSYRSHYLKRAKSLKNEIETARAYYYFISWENLEQDLLYCDSIIRITKNSKHEAYPTNGYLLKADLYYNNSEFDKALDNYIIANDWANRKHYKPLQLESLLGIAAIKNVWGLHQEALDIYRANYLETLKLPDYLKNHYDDYILLANNLSLSYIRNDEPDSALVVSANAMNYARSVGDMNSYFDLGKAHATANFYLKKYPNTLDSLLKFSNNYSDIELADSYYMLAKVYQYKNNHKQAILYYKKIDSIHKIINDPFPELKVVYNELYKYASKWDDNDKQLYYLNQLITVDSILDLNYTKVNEKMRLDYDIPKFKEEKQNLAKKLKEQQQQLWLYIILSILFLTVIITFYYSRQRKLKNRLHKLLQTEVIETSELILEKPKTNSLEISEDIISDVLKELTIFEKTKGYLSKDITLYSLAKEFNTNSTYLSSIINQEKQVNFATYLKNLRIMNAINELKSNREFLKYSMNGLAEEFGFFTAESFSKSFREKTGIKPSYFLDELRREKRK</sequence>
<evidence type="ECO:0000313" key="4">
    <source>
        <dbReference type="Proteomes" id="UP001597011"/>
    </source>
</evidence>
<dbReference type="Gene3D" id="1.25.40.10">
    <property type="entry name" value="Tetratricopeptide repeat domain"/>
    <property type="match status" value="1"/>
</dbReference>
<dbReference type="Pfam" id="PF12833">
    <property type="entry name" value="HTH_18"/>
    <property type="match status" value="1"/>
</dbReference>
<dbReference type="SUPFAM" id="SSF48452">
    <property type="entry name" value="TPR-like"/>
    <property type="match status" value="1"/>
</dbReference>
<evidence type="ECO:0000256" key="1">
    <source>
        <dbReference type="SAM" id="Phobius"/>
    </source>
</evidence>
<dbReference type="InterPro" id="IPR018060">
    <property type="entry name" value="HTH_AraC"/>
</dbReference>
<dbReference type="Proteomes" id="UP001597011">
    <property type="component" value="Unassembled WGS sequence"/>
</dbReference>
<evidence type="ECO:0000313" key="3">
    <source>
        <dbReference type="EMBL" id="MFD0837404.1"/>
    </source>
</evidence>
<keyword evidence="1" id="KW-0812">Transmembrane</keyword>
<organism evidence="3 4">
    <name type="scientific">Mariniflexile aquimaris</name>
    <dbReference type="NCBI Taxonomy" id="881009"/>
    <lineage>
        <taxon>Bacteria</taxon>
        <taxon>Pseudomonadati</taxon>
        <taxon>Bacteroidota</taxon>
        <taxon>Flavobacteriia</taxon>
        <taxon>Flavobacteriales</taxon>
        <taxon>Flavobacteriaceae</taxon>
        <taxon>Mariniflexile</taxon>
    </lineage>
</organism>
<keyword evidence="1" id="KW-1133">Transmembrane helix</keyword>
<dbReference type="RefSeq" id="WP_379944100.1">
    <property type="nucleotide sequence ID" value="NZ_JBHTIB010000037.1"/>
</dbReference>
<dbReference type="EMBL" id="JBHTIB010000037">
    <property type="protein sequence ID" value="MFD0837404.1"/>
    <property type="molecule type" value="Genomic_DNA"/>
</dbReference>
<accession>A0ABW3BY20</accession>
<dbReference type="SMART" id="SM00342">
    <property type="entry name" value="HTH_ARAC"/>
    <property type="match status" value="1"/>
</dbReference>
<feature type="domain" description="HTH araC/xylS-type" evidence="2">
    <location>
        <begin position="466"/>
        <end position="568"/>
    </location>
</feature>